<evidence type="ECO:0000256" key="2">
    <source>
        <dbReference type="ARBA" id="ARBA00008133"/>
    </source>
</evidence>
<dbReference type="AlphaFoldDB" id="A0A9X2ENR0"/>
<dbReference type="PANTHER" id="PTHR38042">
    <property type="entry name" value="UROPORPHYRINOGEN-III SYNTHASE, CHLOROPLASTIC"/>
    <property type="match status" value="1"/>
</dbReference>
<evidence type="ECO:0000256" key="7">
    <source>
        <dbReference type="ARBA" id="ARBA00040167"/>
    </source>
</evidence>
<evidence type="ECO:0000256" key="6">
    <source>
        <dbReference type="ARBA" id="ARBA00037589"/>
    </source>
</evidence>
<dbReference type="Proteomes" id="UP001139028">
    <property type="component" value="Unassembled WGS sequence"/>
</dbReference>
<evidence type="ECO:0000313" key="12">
    <source>
        <dbReference type="Proteomes" id="UP001139028"/>
    </source>
</evidence>
<dbReference type="EMBL" id="JALBWM010000003">
    <property type="protein sequence ID" value="MCO1332988.1"/>
    <property type="molecule type" value="Genomic_DNA"/>
</dbReference>
<evidence type="ECO:0000256" key="5">
    <source>
        <dbReference type="ARBA" id="ARBA00023244"/>
    </source>
</evidence>
<keyword evidence="12" id="KW-1185">Reference proteome</keyword>
<comment type="similarity">
    <text evidence="2 9">Belongs to the uroporphyrinogen-III synthase family.</text>
</comment>
<protein>
    <recommendedName>
        <fullName evidence="7 9">Uroporphyrinogen-III synthase</fullName>
        <ecNumber evidence="3 9">4.2.1.75</ecNumber>
    </recommendedName>
</protein>
<dbReference type="InterPro" id="IPR036108">
    <property type="entry name" value="4pyrrol_syn_uPrphyn_synt_sf"/>
</dbReference>
<evidence type="ECO:0000256" key="4">
    <source>
        <dbReference type="ARBA" id="ARBA00023239"/>
    </source>
</evidence>
<comment type="caution">
    <text evidence="11">The sequence shown here is derived from an EMBL/GenBank/DDBJ whole genome shotgun (WGS) entry which is preliminary data.</text>
</comment>
<evidence type="ECO:0000313" key="11">
    <source>
        <dbReference type="EMBL" id="MCO1332988.1"/>
    </source>
</evidence>
<dbReference type="InterPro" id="IPR039793">
    <property type="entry name" value="UROS/Hem4"/>
</dbReference>
<dbReference type="GO" id="GO:0004852">
    <property type="term" value="F:uroporphyrinogen-III synthase activity"/>
    <property type="evidence" value="ECO:0007669"/>
    <property type="project" value="UniProtKB-UniRule"/>
</dbReference>
<evidence type="ECO:0000256" key="9">
    <source>
        <dbReference type="RuleBase" id="RU366031"/>
    </source>
</evidence>
<dbReference type="GO" id="GO:0006782">
    <property type="term" value="P:protoporphyrinogen IX biosynthetic process"/>
    <property type="evidence" value="ECO:0007669"/>
    <property type="project" value="UniProtKB-UniRule"/>
</dbReference>
<name>A0A9X2ENR0_9GAMM</name>
<dbReference type="PANTHER" id="PTHR38042:SF1">
    <property type="entry name" value="UROPORPHYRINOGEN-III SYNTHASE, CHLOROPLASTIC"/>
    <property type="match status" value="1"/>
</dbReference>
<sequence>MDKVLPDLLRSKRILSTRPTQQSASWCVFLRDSGALVDNIPMLAIAPLEDDESTQAIKKSILDFDLVDKAIFVSQNAVRYGLDWLDSYWPQLPKGPRFLAIGAATARALEDCGIPCEQSGISMNSEELLLLPGLQQLNGQRILIFRGLGGRTLIGDTLRKRGGRVNYCELYRRILPQEAADSLAQYGFQPDAICVHSGETLTNLTFCIHQTGQSTLFQTPLVCPSVRVAKLAGELGFTACHAALNAGDSAMLEALRKAVC</sequence>
<gene>
    <name evidence="11" type="ORF">MO867_01420</name>
</gene>
<evidence type="ECO:0000256" key="3">
    <source>
        <dbReference type="ARBA" id="ARBA00013109"/>
    </source>
</evidence>
<dbReference type="EC" id="4.2.1.75" evidence="3 9"/>
<evidence type="ECO:0000256" key="1">
    <source>
        <dbReference type="ARBA" id="ARBA00004772"/>
    </source>
</evidence>
<comment type="pathway">
    <text evidence="1 9">Porphyrin-containing compound metabolism; protoporphyrin-IX biosynthesis; coproporphyrinogen-III from 5-aminolevulinate: step 3/4.</text>
</comment>
<dbReference type="RefSeq" id="WP_252464155.1">
    <property type="nucleotide sequence ID" value="NZ_JALBWM010000003.1"/>
</dbReference>
<organism evidence="11 12">
    <name type="scientific">Microbulbifer okhotskensis</name>
    <dbReference type="NCBI Taxonomy" id="2926617"/>
    <lineage>
        <taxon>Bacteria</taxon>
        <taxon>Pseudomonadati</taxon>
        <taxon>Pseudomonadota</taxon>
        <taxon>Gammaproteobacteria</taxon>
        <taxon>Cellvibrionales</taxon>
        <taxon>Microbulbiferaceae</taxon>
        <taxon>Microbulbifer</taxon>
    </lineage>
</organism>
<feature type="domain" description="Tetrapyrrole biosynthesis uroporphyrinogen III synthase" evidence="10">
    <location>
        <begin position="30"/>
        <end position="252"/>
    </location>
</feature>
<dbReference type="Gene3D" id="3.40.50.10090">
    <property type="match status" value="2"/>
</dbReference>
<comment type="catalytic activity">
    <reaction evidence="8 9">
        <text>hydroxymethylbilane = uroporphyrinogen III + H2O</text>
        <dbReference type="Rhea" id="RHEA:18965"/>
        <dbReference type="ChEBI" id="CHEBI:15377"/>
        <dbReference type="ChEBI" id="CHEBI:57308"/>
        <dbReference type="ChEBI" id="CHEBI:57845"/>
        <dbReference type="EC" id="4.2.1.75"/>
    </reaction>
</comment>
<dbReference type="SUPFAM" id="SSF69618">
    <property type="entry name" value="HemD-like"/>
    <property type="match status" value="1"/>
</dbReference>
<dbReference type="CDD" id="cd06578">
    <property type="entry name" value="HemD"/>
    <property type="match status" value="1"/>
</dbReference>
<keyword evidence="5 9" id="KW-0627">Porphyrin biosynthesis</keyword>
<comment type="function">
    <text evidence="6 9">Catalyzes cyclization of the linear tetrapyrrole, hydroxymethylbilane, to the macrocyclic uroporphyrinogen III.</text>
</comment>
<dbReference type="InterPro" id="IPR003754">
    <property type="entry name" value="4pyrrol_synth_uPrphyn_synth"/>
</dbReference>
<evidence type="ECO:0000259" key="10">
    <source>
        <dbReference type="Pfam" id="PF02602"/>
    </source>
</evidence>
<dbReference type="Pfam" id="PF02602">
    <property type="entry name" value="HEM4"/>
    <property type="match status" value="1"/>
</dbReference>
<evidence type="ECO:0000256" key="8">
    <source>
        <dbReference type="ARBA" id="ARBA00048617"/>
    </source>
</evidence>
<reference evidence="11" key="1">
    <citation type="journal article" date="2022" name="Arch. Microbiol.">
        <title>Microbulbifer okhotskensis sp. nov., isolated from a deep bottom sediment of the Okhotsk Sea.</title>
        <authorList>
            <person name="Romanenko L."/>
            <person name="Kurilenko V."/>
            <person name="Otstavnykh N."/>
            <person name="Velansky P."/>
            <person name="Isaeva M."/>
            <person name="Mikhailov V."/>
        </authorList>
    </citation>
    <scope>NUCLEOTIDE SEQUENCE</scope>
    <source>
        <strain evidence="11">OS29</strain>
    </source>
</reference>
<accession>A0A9X2ENR0</accession>
<dbReference type="GO" id="GO:0006780">
    <property type="term" value="P:uroporphyrinogen III biosynthetic process"/>
    <property type="evidence" value="ECO:0007669"/>
    <property type="project" value="UniProtKB-UniRule"/>
</dbReference>
<keyword evidence="4 9" id="KW-0456">Lyase</keyword>
<proteinExistence type="inferred from homology"/>